<dbReference type="InterPro" id="IPR051403">
    <property type="entry name" value="NosZ/Cyto_c_oxidase_sub2"/>
</dbReference>
<dbReference type="PANTHER" id="PTHR42838">
    <property type="entry name" value="CYTOCHROME C OXIDASE SUBUNIT II"/>
    <property type="match status" value="1"/>
</dbReference>
<evidence type="ECO:0000313" key="10">
    <source>
        <dbReference type="Proteomes" id="UP001518925"/>
    </source>
</evidence>
<feature type="domain" description="Cytochrome oxidase subunit II copper A binding" evidence="8">
    <location>
        <begin position="65"/>
        <end position="159"/>
    </location>
</feature>
<evidence type="ECO:0000259" key="8">
    <source>
        <dbReference type="PROSITE" id="PS50857"/>
    </source>
</evidence>
<keyword evidence="10" id="KW-1185">Reference proteome</keyword>
<dbReference type="InterPro" id="IPR034214">
    <property type="entry name" value="Ba3_CcO_II_C"/>
</dbReference>
<dbReference type="InterPro" id="IPR008972">
    <property type="entry name" value="Cupredoxin"/>
</dbReference>
<comment type="subcellular location">
    <subcellularLocation>
        <location evidence="1">Cell envelope</location>
    </subcellularLocation>
</comment>
<evidence type="ECO:0000256" key="4">
    <source>
        <dbReference type="ARBA" id="ARBA00024688"/>
    </source>
</evidence>
<organism evidence="9 10">
    <name type="scientific">Bacillus suaedaesalsae</name>
    <dbReference type="NCBI Taxonomy" id="2810349"/>
    <lineage>
        <taxon>Bacteria</taxon>
        <taxon>Bacillati</taxon>
        <taxon>Bacillota</taxon>
        <taxon>Bacilli</taxon>
        <taxon>Bacillales</taxon>
        <taxon>Bacillaceae</taxon>
        <taxon>Bacillus</taxon>
    </lineage>
</organism>
<dbReference type="PROSITE" id="PS50857">
    <property type="entry name" value="COX2_CUA"/>
    <property type="match status" value="1"/>
</dbReference>
<evidence type="ECO:0000256" key="2">
    <source>
        <dbReference type="ARBA" id="ARBA00022723"/>
    </source>
</evidence>
<comment type="caution">
    <text evidence="9">The sequence shown here is derived from an EMBL/GenBank/DDBJ whole genome shotgun (WGS) entry which is preliminary data.</text>
</comment>
<dbReference type="PANTHER" id="PTHR42838:SF2">
    <property type="entry name" value="NITROUS-OXIDE REDUCTASE"/>
    <property type="match status" value="1"/>
</dbReference>
<keyword evidence="7" id="KW-1133">Transmembrane helix</keyword>
<dbReference type="InterPro" id="IPR002429">
    <property type="entry name" value="CcO_II-like_C"/>
</dbReference>
<keyword evidence="7" id="KW-0812">Transmembrane</keyword>
<feature type="transmembrane region" description="Helical" evidence="7">
    <location>
        <begin position="9"/>
        <end position="30"/>
    </location>
</feature>
<keyword evidence="3" id="KW-0186">Copper</keyword>
<dbReference type="PRINTS" id="PR01166">
    <property type="entry name" value="CYCOXIDASEII"/>
</dbReference>
<accession>A0ABS2DG53</accession>
<evidence type="ECO:0000256" key="7">
    <source>
        <dbReference type="SAM" id="Phobius"/>
    </source>
</evidence>
<dbReference type="PROSITE" id="PS00078">
    <property type="entry name" value="COX2"/>
    <property type="match status" value="1"/>
</dbReference>
<dbReference type="Gene3D" id="1.20.1070.10">
    <property type="entry name" value="Rhodopsin 7-helix transmembrane proteins"/>
    <property type="match status" value="1"/>
</dbReference>
<comment type="function">
    <text evidence="4">Subunits I and II form the functional core of the enzyme complex. Electrons originating in cytochrome c are transferred via heme a and Cu(A) to the binuclear center formed by heme a3 and Cu(B).</text>
</comment>
<proteinExistence type="predicted"/>
<name>A0ABS2DG53_9BACI</name>
<dbReference type="Proteomes" id="UP001518925">
    <property type="component" value="Unassembled WGS sequence"/>
</dbReference>
<keyword evidence="7" id="KW-0472">Membrane</keyword>
<sequence>MHFHKYEKIWLTFGIVSLVLFLSIVGFTAFGSGHGHHQPTGGMDQIDPEMVDQTPPFNEPGVKQIDEDTYEVVMVAQAFGYEPQNVQVPAGKKVTFKVTSTDVVHSFSIVSTNVNMMVVPGHVSTKEYTFDKPGNYLVICNEYCGTGHHFMKTEIEVTE</sequence>
<evidence type="ECO:0000313" key="9">
    <source>
        <dbReference type="EMBL" id="MBM6617010.1"/>
    </source>
</evidence>
<protein>
    <recommendedName>
        <fullName evidence="5">Cytochrome aa3 subunit 2</fullName>
    </recommendedName>
</protein>
<dbReference type="SUPFAM" id="SSF49503">
    <property type="entry name" value="Cupredoxins"/>
    <property type="match status" value="1"/>
</dbReference>
<dbReference type="Gene3D" id="2.60.40.420">
    <property type="entry name" value="Cupredoxins - blue copper proteins"/>
    <property type="match status" value="1"/>
</dbReference>
<dbReference type="InterPro" id="IPR001505">
    <property type="entry name" value="Copper_CuA"/>
</dbReference>
<evidence type="ECO:0000256" key="1">
    <source>
        <dbReference type="ARBA" id="ARBA00004196"/>
    </source>
</evidence>
<dbReference type="Pfam" id="PF00116">
    <property type="entry name" value="COX2"/>
    <property type="match status" value="1"/>
</dbReference>
<dbReference type="CDD" id="cd13913">
    <property type="entry name" value="ba3_CcO_II_C"/>
    <property type="match status" value="1"/>
</dbReference>
<evidence type="ECO:0000256" key="3">
    <source>
        <dbReference type="ARBA" id="ARBA00023008"/>
    </source>
</evidence>
<dbReference type="EMBL" id="JAFELM010000018">
    <property type="protein sequence ID" value="MBM6617010.1"/>
    <property type="molecule type" value="Genomic_DNA"/>
</dbReference>
<reference evidence="9 10" key="1">
    <citation type="submission" date="2021-02" db="EMBL/GenBank/DDBJ databases">
        <title>Bacillus sp. RD4P76, an endophyte from a halophyte.</title>
        <authorList>
            <person name="Sun J.-Q."/>
        </authorList>
    </citation>
    <scope>NUCLEOTIDE SEQUENCE [LARGE SCALE GENOMIC DNA]</scope>
    <source>
        <strain evidence="9 10">RD4P76</strain>
    </source>
</reference>
<keyword evidence="2" id="KW-0479">Metal-binding</keyword>
<gene>
    <name evidence="9" type="ORF">JR050_04905</name>
</gene>
<dbReference type="RefSeq" id="WP_204202398.1">
    <property type="nucleotide sequence ID" value="NZ_JAFELM010000018.1"/>
</dbReference>
<evidence type="ECO:0000256" key="6">
    <source>
        <dbReference type="ARBA" id="ARBA00047816"/>
    </source>
</evidence>
<evidence type="ECO:0000256" key="5">
    <source>
        <dbReference type="ARBA" id="ARBA00031399"/>
    </source>
</evidence>
<comment type="catalytic activity">
    <reaction evidence="6">
        <text>4 Fe(II)-[cytochrome c] + O2 + 8 H(+)(in) = 4 Fe(III)-[cytochrome c] + 2 H2O + 4 H(+)(out)</text>
        <dbReference type="Rhea" id="RHEA:11436"/>
        <dbReference type="Rhea" id="RHEA-COMP:10350"/>
        <dbReference type="Rhea" id="RHEA-COMP:14399"/>
        <dbReference type="ChEBI" id="CHEBI:15377"/>
        <dbReference type="ChEBI" id="CHEBI:15378"/>
        <dbReference type="ChEBI" id="CHEBI:15379"/>
        <dbReference type="ChEBI" id="CHEBI:29033"/>
        <dbReference type="ChEBI" id="CHEBI:29034"/>
        <dbReference type="EC" id="7.1.1.9"/>
    </reaction>
</comment>